<sequence>MTTADSYMRTSIGEVAHIFGDNPGSARHDTAMTPAERADPSNALWLCPTCHELIDKSGGTAYPPLKLQQWRDGHTAKVRLLLESSRQPALPELMRREQNASVVQHVFEALASKRTLHDQAFLERWPHVLSAAKELRLELLRSAREIDNDQRLRLQLRGIASVIQNFMKRVFITDGVPEAGEEHAQLHLEVMRDDIRVIVGQLAQEFKLRVPSVLQGENWYAYPDPVDPR</sequence>
<dbReference type="RefSeq" id="WP_405148995.1">
    <property type="nucleotide sequence ID" value="NZ_CP109527.1"/>
</dbReference>
<accession>A0ABZ1NAV8</accession>
<protein>
    <submittedName>
        <fullName evidence="2">HNH endonuclease</fullName>
    </submittedName>
</protein>
<keyword evidence="2" id="KW-0255">Endonuclease</keyword>
<reference evidence="2 3" key="1">
    <citation type="submission" date="2022-10" db="EMBL/GenBank/DDBJ databases">
        <title>The complete genomes of actinobacterial strains from the NBC collection.</title>
        <authorList>
            <person name="Joergensen T.S."/>
            <person name="Alvarez Arevalo M."/>
            <person name="Sterndorff E.B."/>
            <person name="Faurdal D."/>
            <person name="Vuksanovic O."/>
            <person name="Mourched A.-S."/>
            <person name="Charusanti P."/>
            <person name="Shaw S."/>
            <person name="Blin K."/>
            <person name="Weber T."/>
        </authorList>
    </citation>
    <scope>NUCLEOTIDE SEQUENCE [LARGE SCALE GENOMIC DNA]</scope>
    <source>
        <strain evidence="2 3">NBC_01413</strain>
    </source>
</reference>
<keyword evidence="2" id="KW-0378">Hydrolase</keyword>
<dbReference type="GO" id="GO:0004519">
    <property type="term" value="F:endonuclease activity"/>
    <property type="evidence" value="ECO:0007669"/>
    <property type="project" value="UniProtKB-KW"/>
</dbReference>
<dbReference type="EMBL" id="CP109527">
    <property type="protein sequence ID" value="WTY36917.1"/>
    <property type="molecule type" value="Genomic_DNA"/>
</dbReference>
<feature type="domain" description="HNH nuclease" evidence="1">
    <location>
        <begin position="14"/>
        <end position="56"/>
    </location>
</feature>
<keyword evidence="3" id="KW-1185">Reference proteome</keyword>
<gene>
    <name evidence="2" type="ORF">OG308_03220</name>
</gene>
<evidence type="ECO:0000313" key="3">
    <source>
        <dbReference type="Proteomes" id="UP001621418"/>
    </source>
</evidence>
<dbReference type="Proteomes" id="UP001621418">
    <property type="component" value="Chromosome"/>
</dbReference>
<dbReference type="InterPro" id="IPR003615">
    <property type="entry name" value="HNH_nuc"/>
</dbReference>
<name>A0ABZ1NAV8_9NOCA</name>
<evidence type="ECO:0000313" key="2">
    <source>
        <dbReference type="EMBL" id="WTY36917.1"/>
    </source>
</evidence>
<evidence type="ECO:0000259" key="1">
    <source>
        <dbReference type="Pfam" id="PF13391"/>
    </source>
</evidence>
<organism evidence="2 3">
    <name type="scientific">Nocardia salmonicida</name>
    <dbReference type="NCBI Taxonomy" id="53431"/>
    <lineage>
        <taxon>Bacteria</taxon>
        <taxon>Bacillati</taxon>
        <taxon>Actinomycetota</taxon>
        <taxon>Actinomycetes</taxon>
        <taxon>Mycobacteriales</taxon>
        <taxon>Nocardiaceae</taxon>
        <taxon>Nocardia</taxon>
    </lineage>
</organism>
<proteinExistence type="predicted"/>
<keyword evidence="2" id="KW-0540">Nuclease</keyword>
<dbReference type="Pfam" id="PF13391">
    <property type="entry name" value="HNH_2"/>
    <property type="match status" value="1"/>
</dbReference>